<reference evidence="1" key="1">
    <citation type="submission" date="2021-03" db="EMBL/GenBank/DDBJ databases">
        <authorList>
            <person name="Bekaert M."/>
        </authorList>
    </citation>
    <scope>NUCLEOTIDE SEQUENCE</scope>
</reference>
<dbReference type="Proteomes" id="UP000683360">
    <property type="component" value="Unassembled WGS sequence"/>
</dbReference>
<dbReference type="SUPFAM" id="SSF52540">
    <property type="entry name" value="P-loop containing nucleoside triphosphate hydrolases"/>
    <property type="match status" value="1"/>
</dbReference>
<dbReference type="EMBL" id="CAJPWZ010000429">
    <property type="protein sequence ID" value="CAG2192660.1"/>
    <property type="molecule type" value="Genomic_DNA"/>
</dbReference>
<evidence type="ECO:0000313" key="2">
    <source>
        <dbReference type="Proteomes" id="UP000683360"/>
    </source>
</evidence>
<name>A0A8S3QDM9_MYTED</name>
<keyword evidence="2" id="KW-1185">Reference proteome</keyword>
<evidence type="ECO:0000313" key="1">
    <source>
        <dbReference type="EMBL" id="CAG2192660.1"/>
    </source>
</evidence>
<sequence>MYDYTIKSAVDLSKLFLPTHMAHYTGFDDTCDISALLGLIINIDKFPQIVKSDAEEVRRSIQNPWERGNCTQWDAVQYSNAFQLMRKIVKDLSLSLNEENQIIEKIKDWEINDPDLLPFAGTSEDFRKLLSTGTYESFENRVFLCGSCACGKSTLASVLIGTPIPLTWKSTDGLVIHFGRNGINLESFEMVPLKEEDRGHNVLTKLVIGKPNREITTRKNTDNQQDLCFAPSSNDLTELNLHGTKIDANFSSKVSVLTEGDVEKVLSSEQTSISEINNTSSISLPNVQRFEAYAVHDDILKEVESGQYKVKIAPSDLVDFGGQRSYDMTHQLFVQHGGTFVVMFDGSRGFQNL</sequence>
<accession>A0A8S3QDM9</accession>
<organism evidence="1 2">
    <name type="scientific">Mytilus edulis</name>
    <name type="common">Blue mussel</name>
    <dbReference type="NCBI Taxonomy" id="6550"/>
    <lineage>
        <taxon>Eukaryota</taxon>
        <taxon>Metazoa</taxon>
        <taxon>Spiralia</taxon>
        <taxon>Lophotrochozoa</taxon>
        <taxon>Mollusca</taxon>
        <taxon>Bivalvia</taxon>
        <taxon>Autobranchia</taxon>
        <taxon>Pteriomorphia</taxon>
        <taxon>Mytilida</taxon>
        <taxon>Mytiloidea</taxon>
        <taxon>Mytilidae</taxon>
        <taxon>Mytilinae</taxon>
        <taxon>Mytilus</taxon>
    </lineage>
</organism>
<dbReference type="OrthoDB" id="5988093at2759"/>
<protein>
    <submittedName>
        <fullName evidence="1">Uncharacterized protein</fullName>
    </submittedName>
</protein>
<dbReference type="AlphaFoldDB" id="A0A8S3QDM9"/>
<dbReference type="InterPro" id="IPR027417">
    <property type="entry name" value="P-loop_NTPase"/>
</dbReference>
<gene>
    <name evidence="1" type="ORF">MEDL_7815</name>
</gene>
<proteinExistence type="predicted"/>
<comment type="caution">
    <text evidence="1">The sequence shown here is derived from an EMBL/GenBank/DDBJ whole genome shotgun (WGS) entry which is preliminary data.</text>
</comment>